<dbReference type="Proteomes" id="UP000189059">
    <property type="component" value="Unassembled WGS sequence"/>
</dbReference>
<keyword evidence="7" id="KW-0234">DNA repair</keyword>
<evidence type="ECO:0000256" key="3">
    <source>
        <dbReference type="ARBA" id="ARBA00011918"/>
    </source>
</evidence>
<dbReference type="Pfam" id="PF01035">
    <property type="entry name" value="DNA_binding_1"/>
    <property type="match status" value="1"/>
</dbReference>
<dbReference type="EMBL" id="CP016809">
    <property type="protein sequence ID" value="ANY76747.1"/>
    <property type="molecule type" value="Genomic_DNA"/>
</dbReference>
<evidence type="ECO:0000256" key="1">
    <source>
        <dbReference type="ARBA" id="ARBA00001286"/>
    </source>
</evidence>
<dbReference type="GO" id="GO:0032259">
    <property type="term" value="P:methylation"/>
    <property type="evidence" value="ECO:0007669"/>
    <property type="project" value="UniProtKB-KW"/>
</dbReference>
<evidence type="ECO:0000256" key="2">
    <source>
        <dbReference type="ARBA" id="ARBA00008711"/>
    </source>
</evidence>
<dbReference type="InterPro" id="IPR036631">
    <property type="entry name" value="MGMT_N_sf"/>
</dbReference>
<dbReference type="NCBIfam" id="TIGR00589">
    <property type="entry name" value="ogt"/>
    <property type="match status" value="1"/>
</dbReference>
<dbReference type="SUPFAM" id="SSF46767">
    <property type="entry name" value="Methylated DNA-protein cysteine methyltransferase, C-terminal domain"/>
    <property type="match status" value="1"/>
</dbReference>
<dbReference type="CDD" id="cd06445">
    <property type="entry name" value="ATase"/>
    <property type="match status" value="1"/>
</dbReference>
<sequence>MESNPDVIRWTRLTHAGWSLYIAATEQGLCYVGSQDHTFDELAEWVGAKYPGAGLVQDDRIMKPYVKELEEYMQGKRDRFGMAMDYKGTPFQMAVWHALCQIPYGKTATYTDIAQTIGKPAAVRAVGAAVGANPLLITVPCHRVIGKNGTLTGYRGGLAMKTKLLELEREHEQAMQMETVEHV</sequence>
<dbReference type="Pfam" id="PF02870">
    <property type="entry name" value="Methyltransf_1N"/>
    <property type="match status" value="1"/>
</dbReference>
<reference evidence="12 13" key="2">
    <citation type="submission" date="2016-12" db="EMBL/GenBank/DDBJ databases">
        <title>Genome sequencing and description of Paenibacillus sp. nov. from high altitude lake in the Indian Trans- Himalayas.</title>
        <authorList>
            <person name="Kiran S."/>
            <person name="Swarnkar M.K."/>
            <person name="Rana A."/>
            <person name="Tewari R."/>
            <person name="Gulati A."/>
        </authorList>
    </citation>
    <scope>NUCLEOTIDE SEQUENCE [LARGE SCALE GENOMIC DNA]</scope>
    <source>
        <strain evidence="12 13">IHBB 9951</strain>
    </source>
</reference>
<dbReference type="InterPro" id="IPR036217">
    <property type="entry name" value="MethylDNA_cys_MeTrfase_DNAb"/>
</dbReference>
<evidence type="ECO:0000313" key="11">
    <source>
        <dbReference type="EMBL" id="ANY76747.1"/>
    </source>
</evidence>
<dbReference type="InterPro" id="IPR001497">
    <property type="entry name" value="MethylDNA_cys_MeTrfase_AS"/>
</dbReference>
<protein>
    <recommendedName>
        <fullName evidence="3">methylated-DNA--[protein]-cysteine S-methyltransferase</fullName>
        <ecNumber evidence="3">2.1.1.63</ecNumber>
    </recommendedName>
</protein>
<dbReference type="OrthoDB" id="9802228at2"/>
<organism evidence="11">
    <name type="scientific">Paenibacillus ihbetae</name>
    <dbReference type="NCBI Taxonomy" id="1870820"/>
    <lineage>
        <taxon>Bacteria</taxon>
        <taxon>Bacillati</taxon>
        <taxon>Bacillota</taxon>
        <taxon>Bacilli</taxon>
        <taxon>Bacillales</taxon>
        <taxon>Paenibacillaceae</taxon>
        <taxon>Paenibacillus</taxon>
    </lineage>
</organism>
<feature type="domain" description="Methylated-DNA-[protein]-cysteine S-methyltransferase DNA binding" evidence="9">
    <location>
        <begin position="90"/>
        <end position="169"/>
    </location>
</feature>
<evidence type="ECO:0000256" key="6">
    <source>
        <dbReference type="ARBA" id="ARBA00022763"/>
    </source>
</evidence>
<dbReference type="EC" id="2.1.1.63" evidence="3"/>
<evidence type="ECO:0000259" key="10">
    <source>
        <dbReference type="Pfam" id="PF02870"/>
    </source>
</evidence>
<dbReference type="PANTHER" id="PTHR10815:SF12">
    <property type="entry name" value="METHYLATED-DNA--PROTEIN-CYSTEINE METHYLTRANSFERASE, INDUCIBLE"/>
    <property type="match status" value="1"/>
</dbReference>
<dbReference type="InterPro" id="IPR036388">
    <property type="entry name" value="WH-like_DNA-bd_sf"/>
</dbReference>
<name>A0A1B2E9Z5_9BACL</name>
<dbReference type="KEGG" id="pib:BBD41_26640"/>
<evidence type="ECO:0000256" key="4">
    <source>
        <dbReference type="ARBA" id="ARBA00022603"/>
    </source>
</evidence>
<evidence type="ECO:0000313" key="12">
    <source>
        <dbReference type="EMBL" id="OOC64251.1"/>
    </source>
</evidence>
<accession>A0A1B2E9Z5</accession>
<reference evidence="11" key="1">
    <citation type="submission" date="2016-08" db="EMBL/GenBank/DDBJ databases">
        <title>Complete Genome Seqeunce of Paenibacillus sp. nov. IHBB 9852 from high altitute lake of Indian trans-Himalayas.</title>
        <authorList>
            <person name="Kiran S."/>
            <person name="Swarnkar M.K."/>
            <person name="Rana A."/>
            <person name="Tewari R."/>
            <person name="Gulati A."/>
        </authorList>
    </citation>
    <scope>NUCLEOTIDE SEQUENCE [LARGE SCALE GENOMIC DNA]</scope>
    <source>
        <strain evidence="11">IHBB 9852</strain>
    </source>
</reference>
<dbReference type="AlphaFoldDB" id="A0A1B2E9Z5"/>
<comment type="catalytic activity">
    <reaction evidence="1">
        <text>a 4-O-methyl-thymidine in DNA + L-cysteinyl-[protein] = a thymidine in DNA + S-methyl-L-cysteinyl-[protein]</text>
        <dbReference type="Rhea" id="RHEA:53428"/>
        <dbReference type="Rhea" id="RHEA-COMP:10131"/>
        <dbReference type="Rhea" id="RHEA-COMP:10132"/>
        <dbReference type="Rhea" id="RHEA-COMP:13555"/>
        <dbReference type="Rhea" id="RHEA-COMP:13556"/>
        <dbReference type="ChEBI" id="CHEBI:29950"/>
        <dbReference type="ChEBI" id="CHEBI:82612"/>
        <dbReference type="ChEBI" id="CHEBI:137386"/>
        <dbReference type="ChEBI" id="CHEBI:137387"/>
        <dbReference type="EC" id="2.1.1.63"/>
    </reaction>
</comment>
<dbReference type="GO" id="GO:0003908">
    <property type="term" value="F:methylated-DNA-[protein]-cysteine S-methyltransferase activity"/>
    <property type="evidence" value="ECO:0007669"/>
    <property type="project" value="UniProtKB-EC"/>
</dbReference>
<dbReference type="Gene3D" id="1.10.10.10">
    <property type="entry name" value="Winged helix-like DNA-binding domain superfamily/Winged helix DNA-binding domain"/>
    <property type="match status" value="1"/>
</dbReference>
<gene>
    <name evidence="12" type="ORF">BBD40_08925</name>
    <name evidence="11" type="ORF">BBD41_26640</name>
</gene>
<dbReference type="InterPro" id="IPR014048">
    <property type="entry name" value="MethylDNA_cys_MeTrfase_DNA-bd"/>
</dbReference>
<dbReference type="InterPro" id="IPR008332">
    <property type="entry name" value="MethylG_MeTrfase_N"/>
</dbReference>
<dbReference type="RefSeq" id="WP_077569010.1">
    <property type="nucleotide sequence ID" value="NZ_CP016809.1"/>
</dbReference>
<dbReference type="Gene3D" id="3.30.160.70">
    <property type="entry name" value="Methylated DNA-protein cysteine methyltransferase domain"/>
    <property type="match status" value="1"/>
</dbReference>
<comment type="catalytic activity">
    <reaction evidence="8">
        <text>a 6-O-methyl-2'-deoxyguanosine in DNA + L-cysteinyl-[protein] = S-methyl-L-cysteinyl-[protein] + a 2'-deoxyguanosine in DNA</text>
        <dbReference type="Rhea" id="RHEA:24000"/>
        <dbReference type="Rhea" id="RHEA-COMP:10131"/>
        <dbReference type="Rhea" id="RHEA-COMP:10132"/>
        <dbReference type="Rhea" id="RHEA-COMP:11367"/>
        <dbReference type="Rhea" id="RHEA-COMP:11368"/>
        <dbReference type="ChEBI" id="CHEBI:29950"/>
        <dbReference type="ChEBI" id="CHEBI:82612"/>
        <dbReference type="ChEBI" id="CHEBI:85445"/>
        <dbReference type="ChEBI" id="CHEBI:85448"/>
        <dbReference type="EC" id="2.1.1.63"/>
    </reaction>
</comment>
<keyword evidence="5 11" id="KW-0808">Transferase</keyword>
<evidence type="ECO:0000256" key="8">
    <source>
        <dbReference type="ARBA" id="ARBA00049348"/>
    </source>
</evidence>
<comment type="similarity">
    <text evidence="2">Belongs to the MGMT family.</text>
</comment>
<evidence type="ECO:0000259" key="9">
    <source>
        <dbReference type="Pfam" id="PF01035"/>
    </source>
</evidence>
<proteinExistence type="inferred from homology"/>
<keyword evidence="4 11" id="KW-0489">Methyltransferase</keyword>
<dbReference type="FunFam" id="1.10.10.10:FF:000214">
    <property type="entry name" value="Methylated-DNA--protein-cysteine methyltransferase"/>
    <property type="match status" value="1"/>
</dbReference>
<dbReference type="GO" id="GO:0006281">
    <property type="term" value="P:DNA repair"/>
    <property type="evidence" value="ECO:0007669"/>
    <property type="project" value="UniProtKB-KW"/>
</dbReference>
<keyword evidence="13" id="KW-1185">Reference proteome</keyword>
<dbReference type="EMBL" id="MRVI01000001">
    <property type="protein sequence ID" value="OOC64251.1"/>
    <property type="molecule type" value="Genomic_DNA"/>
</dbReference>
<dbReference type="PANTHER" id="PTHR10815">
    <property type="entry name" value="METHYLATED-DNA--PROTEIN-CYSTEINE METHYLTRANSFERASE"/>
    <property type="match status" value="1"/>
</dbReference>
<evidence type="ECO:0000256" key="5">
    <source>
        <dbReference type="ARBA" id="ARBA00022679"/>
    </source>
</evidence>
<keyword evidence="6" id="KW-0227">DNA damage</keyword>
<evidence type="ECO:0000256" key="7">
    <source>
        <dbReference type="ARBA" id="ARBA00023204"/>
    </source>
</evidence>
<dbReference type="SUPFAM" id="SSF53155">
    <property type="entry name" value="Methylated DNA-protein cysteine methyltransferase domain"/>
    <property type="match status" value="1"/>
</dbReference>
<evidence type="ECO:0000313" key="13">
    <source>
        <dbReference type="Proteomes" id="UP000189059"/>
    </source>
</evidence>
<feature type="domain" description="Methylguanine DNA methyltransferase ribonuclease-like" evidence="10">
    <location>
        <begin position="18"/>
        <end position="84"/>
    </location>
</feature>
<dbReference type="PROSITE" id="PS00374">
    <property type="entry name" value="MGMT"/>
    <property type="match status" value="1"/>
</dbReference>